<evidence type="ECO:0000256" key="4">
    <source>
        <dbReference type="ARBA" id="ARBA00022679"/>
    </source>
</evidence>
<dbReference type="PATRIC" id="fig|1280949.3.peg.1048"/>
<dbReference type="Pfam" id="PF13641">
    <property type="entry name" value="Glyco_tranf_2_3"/>
    <property type="match status" value="1"/>
</dbReference>
<comment type="caution">
    <text evidence="7">The sequence shown here is derived from an EMBL/GenBank/DDBJ whole genome shotgun (WGS) entry which is preliminary data.</text>
</comment>
<dbReference type="GO" id="GO:0030213">
    <property type="term" value="P:hyaluronan biosynthetic process"/>
    <property type="evidence" value="ECO:0007669"/>
    <property type="project" value="TreeGrafter"/>
</dbReference>
<keyword evidence="4" id="KW-0808">Transferase</keyword>
<keyword evidence="2" id="KW-1003">Cell membrane</keyword>
<evidence type="ECO:0000256" key="5">
    <source>
        <dbReference type="ARBA" id="ARBA00023136"/>
    </source>
</evidence>
<keyword evidence="8" id="KW-1185">Reference proteome</keyword>
<sequence>MRSEATSLPAPWSDATGWLADGVKRAGNEVRRLYVAFATYSLSWSVYVTAFLFLLAVTLSQSPVHGIDHIVWPLGFIATWRYGWQLTHFLRAEHYRNKVFPRLRRQATTVAADPSTLPEHVGVVVTSYQMSASENFGVYSSLFQELAAYGVPATVVASVTDDGDARLIHQIFNEAKLPGHIDLITQLQAGTGKRDAMAAALRALQRSNETGEGIVVLMDGDTVVTPGLMEKTCPFFTMMPDLAALTVNNAAEVRGGALAQTWYAMRFALRNLYMSSLSLSRRVLCLTGRFSVFRASVALDTAFVDRLQLDILNHWRLGKLPMLTGDDKSTWYHCLKDGWAMIYLPDTYVSCMEELPKGGFLNASAQLMQRWFGNMLRNSDRAIALGPRRMGLFTWWCLVDQRLSMWTSLTGPIFLAFFLLQGQWVALPAYLSIVLATRFIQTVNVAHQGGLASPFVPLLLLHQQFVGSFIKIQVLFHLDRQKWTRQNIDSGTAAVHQLRTSIHGDWLKGLVITIFICSMITFAAIAART</sequence>
<proteinExistence type="predicted"/>
<dbReference type="GO" id="GO:0085029">
    <property type="term" value="P:extracellular matrix assembly"/>
    <property type="evidence" value="ECO:0007669"/>
    <property type="project" value="TreeGrafter"/>
</dbReference>
<keyword evidence="3" id="KW-0328">Glycosyltransferase</keyword>
<keyword evidence="5 6" id="KW-0472">Membrane</keyword>
<comment type="subcellular location">
    <subcellularLocation>
        <location evidence="1">Cell membrane</location>
    </subcellularLocation>
</comment>
<accession>A0A069E474</accession>
<organism evidence="7 8">
    <name type="scientific">Hyphomonas adhaerens MHS-3</name>
    <dbReference type="NCBI Taxonomy" id="1280949"/>
    <lineage>
        <taxon>Bacteria</taxon>
        <taxon>Pseudomonadati</taxon>
        <taxon>Pseudomonadota</taxon>
        <taxon>Alphaproteobacteria</taxon>
        <taxon>Hyphomonadales</taxon>
        <taxon>Hyphomonadaceae</taxon>
        <taxon>Hyphomonas</taxon>
    </lineage>
</organism>
<evidence type="ECO:0000256" key="6">
    <source>
        <dbReference type="SAM" id="Phobius"/>
    </source>
</evidence>
<evidence type="ECO:0000313" key="8">
    <source>
        <dbReference type="Proteomes" id="UP000027446"/>
    </source>
</evidence>
<keyword evidence="6" id="KW-1133">Transmembrane helix</keyword>
<dbReference type="OrthoDB" id="6964257at2"/>
<dbReference type="AlphaFoldDB" id="A0A069E474"/>
<dbReference type="PANTHER" id="PTHR22913">
    <property type="entry name" value="HYALURONAN SYNTHASE"/>
    <property type="match status" value="1"/>
</dbReference>
<evidence type="ECO:0000256" key="3">
    <source>
        <dbReference type="ARBA" id="ARBA00022676"/>
    </source>
</evidence>
<feature type="transmembrane region" description="Helical" evidence="6">
    <location>
        <begin position="506"/>
        <end position="527"/>
    </location>
</feature>
<dbReference type="eggNOG" id="COG1215">
    <property type="taxonomic scope" value="Bacteria"/>
</dbReference>
<gene>
    <name evidence="7" type="ORF">HAD_05135</name>
</gene>
<dbReference type="GO" id="GO:0005886">
    <property type="term" value="C:plasma membrane"/>
    <property type="evidence" value="ECO:0007669"/>
    <property type="project" value="UniProtKB-SubCell"/>
</dbReference>
<reference evidence="7 8" key="1">
    <citation type="journal article" date="2014" name="Antonie Van Leeuwenhoek">
        <title>Hyphomonas beringensis sp. nov. and Hyphomonas chukchiensis sp. nov., isolated from surface seawater of the Bering Sea and Chukchi Sea.</title>
        <authorList>
            <person name="Li C."/>
            <person name="Lai Q."/>
            <person name="Li G."/>
            <person name="Dong C."/>
            <person name="Wang J."/>
            <person name="Liao Y."/>
            <person name="Shao Z."/>
        </authorList>
    </citation>
    <scope>NUCLEOTIDE SEQUENCE [LARGE SCALE GENOMIC DNA]</scope>
    <source>
        <strain evidence="7 8">MHS-3</strain>
    </source>
</reference>
<dbReference type="Proteomes" id="UP000027446">
    <property type="component" value="Unassembled WGS sequence"/>
</dbReference>
<dbReference type="InterPro" id="IPR029044">
    <property type="entry name" value="Nucleotide-diphossugar_trans"/>
</dbReference>
<dbReference type="EMBL" id="ARYH01000001">
    <property type="protein sequence ID" value="KCZ85040.1"/>
    <property type="molecule type" value="Genomic_DNA"/>
</dbReference>
<evidence type="ECO:0000313" key="7">
    <source>
        <dbReference type="EMBL" id="KCZ85040.1"/>
    </source>
</evidence>
<protein>
    <submittedName>
        <fullName evidence="7">Alginate biosynthesis protein</fullName>
    </submittedName>
</protein>
<name>A0A069E474_9PROT</name>
<evidence type="ECO:0000256" key="1">
    <source>
        <dbReference type="ARBA" id="ARBA00004236"/>
    </source>
</evidence>
<dbReference type="RefSeq" id="WP_051595934.1">
    <property type="nucleotide sequence ID" value="NZ_ARYH01000001.1"/>
</dbReference>
<feature type="transmembrane region" description="Helical" evidence="6">
    <location>
        <begin position="413"/>
        <end position="435"/>
    </location>
</feature>
<keyword evidence="6" id="KW-0812">Transmembrane</keyword>
<dbReference type="PANTHER" id="PTHR22913:SF12">
    <property type="entry name" value="MANNURONAN SYNTHASE"/>
    <property type="match status" value="1"/>
</dbReference>
<dbReference type="GO" id="GO:0050501">
    <property type="term" value="F:hyaluronan synthase activity"/>
    <property type="evidence" value="ECO:0007669"/>
    <property type="project" value="TreeGrafter"/>
</dbReference>
<dbReference type="Gene3D" id="3.90.550.10">
    <property type="entry name" value="Spore Coat Polysaccharide Biosynthesis Protein SpsA, Chain A"/>
    <property type="match status" value="1"/>
</dbReference>
<dbReference type="SUPFAM" id="SSF53448">
    <property type="entry name" value="Nucleotide-diphospho-sugar transferases"/>
    <property type="match status" value="1"/>
</dbReference>
<evidence type="ECO:0000256" key="2">
    <source>
        <dbReference type="ARBA" id="ARBA00022475"/>
    </source>
</evidence>
<dbReference type="STRING" id="1280949.HAD_05135"/>
<feature type="transmembrane region" description="Helical" evidence="6">
    <location>
        <begin position="33"/>
        <end position="58"/>
    </location>
</feature>